<organism evidence="2 3">
    <name type="scientific">Nocardiopsis suaedae</name>
    <dbReference type="NCBI Taxonomy" id="3018444"/>
    <lineage>
        <taxon>Bacteria</taxon>
        <taxon>Bacillati</taxon>
        <taxon>Actinomycetota</taxon>
        <taxon>Actinomycetes</taxon>
        <taxon>Streptosporangiales</taxon>
        <taxon>Nocardiopsidaceae</taxon>
        <taxon>Nocardiopsis</taxon>
    </lineage>
</organism>
<evidence type="ECO:0000256" key="1">
    <source>
        <dbReference type="SAM" id="MobiDB-lite"/>
    </source>
</evidence>
<feature type="compositionally biased region" description="Basic residues" evidence="1">
    <location>
        <begin position="113"/>
        <end position="126"/>
    </location>
</feature>
<dbReference type="EMBL" id="JAQFWP010000003">
    <property type="protein sequence ID" value="MDA2803493.1"/>
    <property type="molecule type" value="Genomic_DNA"/>
</dbReference>
<dbReference type="Proteomes" id="UP001165685">
    <property type="component" value="Unassembled WGS sequence"/>
</dbReference>
<evidence type="ECO:0000313" key="2">
    <source>
        <dbReference type="EMBL" id="MDA2803493.1"/>
    </source>
</evidence>
<reference evidence="2" key="1">
    <citation type="submission" date="2023-01" db="EMBL/GenBank/DDBJ databases">
        <title>Draft genome sequence of Nocardiopsis sp. LSu2-4 isolated from halophytes.</title>
        <authorList>
            <person name="Duangmal K."/>
            <person name="Chantavorakit T."/>
        </authorList>
    </citation>
    <scope>NUCLEOTIDE SEQUENCE</scope>
    <source>
        <strain evidence="2">LSu2-4</strain>
    </source>
</reference>
<dbReference type="RefSeq" id="WP_270675982.1">
    <property type="nucleotide sequence ID" value="NZ_JAQFWP010000003.1"/>
</dbReference>
<evidence type="ECO:0000313" key="3">
    <source>
        <dbReference type="Proteomes" id="UP001165685"/>
    </source>
</evidence>
<sequence length="160" mass="17548">MTTDQAPAPTATGPTTQPNPRIRSVLDAPKGRRFNRARPYAELPRPAGPRPATNLRLPADDQSQDRALPPWLARLHTELAPQEQNAAPPPPETRHRSPLAPANAPAGPSPMAQKRKRLFPRGRLQRSRALTESARRWESTRHACTVLGMLLTAYAIGLLG</sequence>
<name>A0ABT4TFL7_9ACTN</name>
<accession>A0ABT4TFL7</accession>
<protein>
    <submittedName>
        <fullName evidence="2">Uncharacterized protein</fullName>
    </submittedName>
</protein>
<comment type="caution">
    <text evidence="2">The sequence shown here is derived from an EMBL/GenBank/DDBJ whole genome shotgun (WGS) entry which is preliminary data.</text>
</comment>
<feature type="compositionally biased region" description="Low complexity" evidence="1">
    <location>
        <begin position="1"/>
        <end position="20"/>
    </location>
</feature>
<proteinExistence type="predicted"/>
<feature type="region of interest" description="Disordered" evidence="1">
    <location>
        <begin position="1"/>
        <end position="131"/>
    </location>
</feature>
<gene>
    <name evidence="2" type="ORF">O4U47_03140</name>
</gene>
<keyword evidence="3" id="KW-1185">Reference proteome</keyword>